<accession>A0AAE3P2D4</accession>
<reference evidence="1" key="1">
    <citation type="submission" date="2023-03" db="EMBL/GenBank/DDBJ databases">
        <title>Stygiobacter electus gen. nov., sp. nov., facultatively anaerobic thermotolerant bacterium of the class Ignavibacteria from a well of Yessentuki mineral water deposit.</title>
        <authorList>
            <person name="Podosokorskaya O.A."/>
            <person name="Elcheninov A.G."/>
            <person name="Petrova N.F."/>
            <person name="Zavarzina D.G."/>
            <person name="Kublanov I.V."/>
            <person name="Merkel A.Y."/>
        </authorList>
    </citation>
    <scope>NUCLEOTIDE SEQUENCE</scope>
    <source>
        <strain evidence="1">09-Me</strain>
    </source>
</reference>
<dbReference type="Proteomes" id="UP001221302">
    <property type="component" value="Unassembled WGS sequence"/>
</dbReference>
<proteinExistence type="predicted"/>
<dbReference type="Gene3D" id="2.20.25.10">
    <property type="match status" value="1"/>
</dbReference>
<comment type="caution">
    <text evidence="1">The sequence shown here is derived from an EMBL/GenBank/DDBJ whole genome shotgun (WGS) entry which is preliminary data.</text>
</comment>
<protein>
    <submittedName>
        <fullName evidence="1">Uncharacterized protein</fullName>
    </submittedName>
</protein>
<dbReference type="RefSeq" id="WP_321535342.1">
    <property type="nucleotide sequence ID" value="NZ_JARGDL010000005.1"/>
</dbReference>
<sequence length="72" mass="8612">MISKELLDILCCPETKADLVLDGNFLVSVDSKTRRRYRIENDIPIMLIEESEQLDYETWKEIMKRHNIKIEE</sequence>
<gene>
    <name evidence="1" type="ORF">P0M35_05405</name>
</gene>
<organism evidence="1 2">
    <name type="scientific">Stygiobacter electus</name>
    <dbReference type="NCBI Taxonomy" id="3032292"/>
    <lineage>
        <taxon>Bacteria</taxon>
        <taxon>Pseudomonadati</taxon>
        <taxon>Ignavibacteriota</taxon>
        <taxon>Ignavibacteria</taxon>
        <taxon>Ignavibacteriales</taxon>
        <taxon>Melioribacteraceae</taxon>
        <taxon>Stygiobacter</taxon>
    </lineage>
</organism>
<evidence type="ECO:0000313" key="1">
    <source>
        <dbReference type="EMBL" id="MDF1611575.1"/>
    </source>
</evidence>
<keyword evidence="2" id="KW-1185">Reference proteome</keyword>
<name>A0AAE3P2D4_9BACT</name>
<dbReference type="EMBL" id="JARGDL010000005">
    <property type="protein sequence ID" value="MDF1611575.1"/>
    <property type="molecule type" value="Genomic_DNA"/>
</dbReference>
<evidence type="ECO:0000313" key="2">
    <source>
        <dbReference type="Proteomes" id="UP001221302"/>
    </source>
</evidence>
<dbReference type="SUPFAM" id="SSF158997">
    <property type="entry name" value="Trm112p-like"/>
    <property type="match status" value="1"/>
</dbReference>
<dbReference type="AlphaFoldDB" id="A0AAE3P2D4"/>